<proteinExistence type="predicted"/>
<dbReference type="AlphaFoldDB" id="A0A2P2PSH9"/>
<evidence type="ECO:0000313" key="1">
    <source>
        <dbReference type="EMBL" id="MBX57697.1"/>
    </source>
</evidence>
<reference evidence="1" key="1">
    <citation type="submission" date="2018-02" db="EMBL/GenBank/DDBJ databases">
        <title>Rhizophora mucronata_Transcriptome.</title>
        <authorList>
            <person name="Meera S.P."/>
            <person name="Sreeshan A."/>
            <person name="Augustine A."/>
        </authorList>
    </citation>
    <scope>NUCLEOTIDE SEQUENCE</scope>
    <source>
        <tissue evidence="1">Leaf</tissue>
    </source>
</reference>
<protein>
    <submittedName>
        <fullName evidence="1">Uncharacterized protein</fullName>
    </submittedName>
</protein>
<sequence length="44" mass="5255">MHKLFVHVLYDEIKIDGPYMTGRTLLFRTVEFWLAKLEAVSSWL</sequence>
<dbReference type="EMBL" id="GGEC01077213">
    <property type="protein sequence ID" value="MBX57697.1"/>
    <property type="molecule type" value="Transcribed_RNA"/>
</dbReference>
<accession>A0A2P2PSH9</accession>
<organism evidence="1">
    <name type="scientific">Rhizophora mucronata</name>
    <name type="common">Asiatic mangrove</name>
    <dbReference type="NCBI Taxonomy" id="61149"/>
    <lineage>
        <taxon>Eukaryota</taxon>
        <taxon>Viridiplantae</taxon>
        <taxon>Streptophyta</taxon>
        <taxon>Embryophyta</taxon>
        <taxon>Tracheophyta</taxon>
        <taxon>Spermatophyta</taxon>
        <taxon>Magnoliopsida</taxon>
        <taxon>eudicotyledons</taxon>
        <taxon>Gunneridae</taxon>
        <taxon>Pentapetalae</taxon>
        <taxon>rosids</taxon>
        <taxon>fabids</taxon>
        <taxon>Malpighiales</taxon>
        <taxon>Rhizophoraceae</taxon>
        <taxon>Rhizophora</taxon>
    </lineage>
</organism>
<name>A0A2P2PSH9_RHIMU</name>